<dbReference type="SUPFAM" id="SSF48019">
    <property type="entry name" value="post-AAA+ oligomerization domain-like"/>
    <property type="match status" value="1"/>
</dbReference>
<dbReference type="Gene3D" id="1.20.272.10">
    <property type="match status" value="1"/>
</dbReference>
<dbReference type="InterPro" id="IPR027417">
    <property type="entry name" value="P-loop_NTPase"/>
</dbReference>
<evidence type="ECO:0000313" key="4">
    <source>
        <dbReference type="EMBL" id="QFG73772.1"/>
    </source>
</evidence>
<dbReference type="SUPFAM" id="SSF52540">
    <property type="entry name" value="P-loop containing nucleoside triphosphate hydrolases"/>
    <property type="match status" value="1"/>
</dbReference>
<dbReference type="InterPro" id="IPR013725">
    <property type="entry name" value="DNA_replication_fac_RFC1_C"/>
</dbReference>
<proteinExistence type="inferred from homology"/>
<dbReference type="PANTHER" id="PTHR23389">
    <property type="entry name" value="CHROMOSOME TRANSMISSION FIDELITY FACTOR 18"/>
    <property type="match status" value="1"/>
</dbReference>
<organism evidence="4">
    <name type="scientific">Megaviridae environmental sample</name>
    <dbReference type="NCBI Taxonomy" id="1737588"/>
    <lineage>
        <taxon>Viruses</taxon>
        <taxon>Varidnaviria</taxon>
        <taxon>Bamfordvirae</taxon>
        <taxon>Nucleocytoviricota</taxon>
        <taxon>Megaviricetes</taxon>
        <taxon>Imitervirales</taxon>
        <taxon>Mimiviridae</taxon>
        <taxon>environmental samples</taxon>
    </lineage>
</organism>
<evidence type="ECO:0000256" key="1">
    <source>
        <dbReference type="ARBA" id="ARBA00006116"/>
    </source>
</evidence>
<dbReference type="GO" id="GO:0006260">
    <property type="term" value="P:DNA replication"/>
    <property type="evidence" value="ECO:0007669"/>
    <property type="project" value="UniProtKB-KW"/>
</dbReference>
<evidence type="ECO:0000259" key="3">
    <source>
        <dbReference type="Pfam" id="PF08519"/>
    </source>
</evidence>
<accession>A0A5J6VI53</accession>
<dbReference type="GO" id="GO:0003689">
    <property type="term" value="F:DNA clamp loader activity"/>
    <property type="evidence" value="ECO:0007669"/>
    <property type="project" value="InterPro"/>
</dbReference>
<name>A0A5J6VI53_9VIRU</name>
<evidence type="ECO:0000256" key="2">
    <source>
        <dbReference type="ARBA" id="ARBA00022705"/>
    </source>
</evidence>
<reference evidence="4" key="1">
    <citation type="journal article" date="2019" name="Philos. Trans. R. Soc. Lond., B, Biol. Sci.">
        <title>Targeted metagenomic recovery of four divergent viruses reveals shared and distinctive characteristics of giant viruses of marine eukaryotes.</title>
        <authorList>
            <person name="Needham D.M."/>
            <person name="Poirier C."/>
            <person name="Hehenberger E."/>
            <person name="Jimenez V."/>
            <person name="Swalwell J.E."/>
            <person name="Santoro A.E."/>
            <person name="Worden A.Z."/>
        </authorList>
    </citation>
    <scope>NUCLEOTIDE SEQUENCE</scope>
    <source>
        <strain evidence="4">OPacV-662</strain>
    </source>
</reference>
<dbReference type="InterPro" id="IPR008921">
    <property type="entry name" value="DNA_pol3_clamp-load_cplx_C"/>
</dbReference>
<dbReference type="Gene3D" id="3.40.50.300">
    <property type="entry name" value="P-loop containing nucleotide triphosphate hydrolases"/>
    <property type="match status" value="1"/>
</dbReference>
<dbReference type="PANTHER" id="PTHR23389:SF6">
    <property type="entry name" value="REPLICATION FACTOR C SUBUNIT 1"/>
    <property type="match status" value="1"/>
</dbReference>
<comment type="similarity">
    <text evidence="1">Belongs to the activator 1 large subunit family.</text>
</comment>
<protein>
    <recommendedName>
        <fullName evidence="3">DNA replication factor RFC1 C-terminal domain-containing protein</fullName>
    </recommendedName>
</protein>
<dbReference type="GO" id="GO:0003677">
    <property type="term" value="F:DNA binding"/>
    <property type="evidence" value="ECO:0007669"/>
    <property type="project" value="InterPro"/>
</dbReference>
<keyword evidence="2" id="KW-0235">DNA replication</keyword>
<dbReference type="Pfam" id="PF08519">
    <property type="entry name" value="RFC1"/>
    <property type="match status" value="1"/>
</dbReference>
<dbReference type="GO" id="GO:0005524">
    <property type="term" value="F:ATP binding"/>
    <property type="evidence" value="ECO:0007669"/>
    <property type="project" value="InterPro"/>
</dbReference>
<feature type="domain" description="DNA replication factor RFC1 C-terminal" evidence="3">
    <location>
        <begin position="297"/>
        <end position="375"/>
    </location>
</feature>
<dbReference type="Gene3D" id="1.10.8.60">
    <property type="match status" value="1"/>
</dbReference>
<dbReference type="EMBL" id="MN448270">
    <property type="protein sequence ID" value="QFG73772.1"/>
    <property type="molecule type" value="Genomic_DNA"/>
</dbReference>
<sequence>MQWVRKHAPKTFAEISGNVKNLKDLEGKFKDNPHMNFIIISKHSVGKTTIAELLLEKYNYNYKYYDSNTSSHETIIDELKNLNYNNLLMRLNNESSFCKKTALIIDNIDSITLTCQKNNVISIYQDNNKFKWFPIFIISNGTCKILDDIIKHSYNVLLNPMALTEMTSLANRISKSENITFQNKSLIKDVVLFCKGDIRYMINLLQDLSHINRNITTDIWHEYQLTTEHRKIDNSLYDSVRIMFKYADNLQRVEYQYNMEKVLIPLILADNYYKELFNRINSNSEILSLVMKISDYISQGDMIVSNIYTNQNWQLQKMHCFTSCIQPCHIISQNKYNKNTYDLSFSSELNKTSLKNINRKNINNIKNKIGLDLKSHLRISSILNHLIKLDQVEKIASILKSLTEQPDIKLLDSLIKIDKTNSTAKPISSKMRKRIQLCLL</sequence>